<evidence type="ECO:0000256" key="1">
    <source>
        <dbReference type="SAM" id="MobiDB-lite"/>
    </source>
</evidence>
<dbReference type="Proteomes" id="UP000314294">
    <property type="component" value="Unassembled WGS sequence"/>
</dbReference>
<dbReference type="EMBL" id="SRLO01000064">
    <property type="protein sequence ID" value="TNN79493.1"/>
    <property type="molecule type" value="Genomic_DNA"/>
</dbReference>
<dbReference type="AlphaFoldDB" id="A0A4Z2IQQ2"/>
<accession>A0A4Z2IQQ2</accession>
<name>A0A4Z2IQQ2_9TELE</name>
<feature type="region of interest" description="Disordered" evidence="1">
    <location>
        <begin position="66"/>
        <end position="94"/>
    </location>
</feature>
<gene>
    <name evidence="2" type="ORF">EYF80_010309</name>
</gene>
<evidence type="ECO:0000313" key="2">
    <source>
        <dbReference type="EMBL" id="TNN79493.1"/>
    </source>
</evidence>
<keyword evidence="3" id="KW-1185">Reference proteome</keyword>
<evidence type="ECO:0000313" key="3">
    <source>
        <dbReference type="Proteomes" id="UP000314294"/>
    </source>
</evidence>
<reference evidence="2 3" key="1">
    <citation type="submission" date="2019-03" db="EMBL/GenBank/DDBJ databases">
        <title>First draft genome of Liparis tanakae, snailfish: a comprehensive survey of snailfish specific genes.</title>
        <authorList>
            <person name="Kim W."/>
            <person name="Song I."/>
            <person name="Jeong J.-H."/>
            <person name="Kim D."/>
            <person name="Kim S."/>
            <person name="Ryu S."/>
            <person name="Song J.Y."/>
            <person name="Lee S.K."/>
        </authorList>
    </citation>
    <scope>NUCLEOTIDE SEQUENCE [LARGE SCALE GENOMIC DNA]</scope>
    <source>
        <tissue evidence="2">Muscle</tissue>
    </source>
</reference>
<sequence length="141" mass="15957">MPQRDKAARSNTPSEMVRRRLRDCVFLRRVSDSKAECRSVVGSVGVGRMGDYFRVRRLTSVRMRTDKLGPLQRVPSYSSLASGPEDRAHNQQETTGNIQDYADWVCGLLSDTQTYVQTEADLKATEPGRCREKRQQSTPCS</sequence>
<protein>
    <submittedName>
        <fullName evidence="2">Uncharacterized protein</fullName>
    </submittedName>
</protein>
<comment type="caution">
    <text evidence="2">The sequence shown here is derived from an EMBL/GenBank/DDBJ whole genome shotgun (WGS) entry which is preliminary data.</text>
</comment>
<proteinExistence type="predicted"/>
<organism evidence="2 3">
    <name type="scientific">Liparis tanakae</name>
    <name type="common">Tanaka's snailfish</name>
    <dbReference type="NCBI Taxonomy" id="230148"/>
    <lineage>
        <taxon>Eukaryota</taxon>
        <taxon>Metazoa</taxon>
        <taxon>Chordata</taxon>
        <taxon>Craniata</taxon>
        <taxon>Vertebrata</taxon>
        <taxon>Euteleostomi</taxon>
        <taxon>Actinopterygii</taxon>
        <taxon>Neopterygii</taxon>
        <taxon>Teleostei</taxon>
        <taxon>Neoteleostei</taxon>
        <taxon>Acanthomorphata</taxon>
        <taxon>Eupercaria</taxon>
        <taxon>Perciformes</taxon>
        <taxon>Cottioidei</taxon>
        <taxon>Cottales</taxon>
        <taxon>Liparidae</taxon>
        <taxon>Liparis</taxon>
    </lineage>
</organism>